<keyword evidence="1" id="KW-1133">Transmembrane helix</keyword>
<protein>
    <recommendedName>
        <fullName evidence="4">Lipoprotein</fullName>
    </recommendedName>
</protein>
<comment type="caution">
    <text evidence="2">The sequence shown here is derived from an EMBL/GenBank/DDBJ whole genome shotgun (WGS) entry which is preliminary data.</text>
</comment>
<sequence length="172" mass="19329">MNNTRVSRNIAQRLLLIINYSLLIIMVAMVGCDDETKVCDQALTTDTHIRFLRDSAGITRDTTMTQVTLYALTIKDSIYRKQAVSNIFLPLSPVADSSRFYLKVDSISTPDTLTFRYSREPHFISPGCGFSTFFTLDTVISTTNTIRSLIINQRAITSSINDTAHITLYFGI</sequence>
<keyword evidence="1" id="KW-0472">Membrane</keyword>
<name>A0A562TC89_CHIJA</name>
<evidence type="ECO:0000313" key="2">
    <source>
        <dbReference type="EMBL" id="TWI91167.1"/>
    </source>
</evidence>
<evidence type="ECO:0000313" key="3">
    <source>
        <dbReference type="Proteomes" id="UP000316778"/>
    </source>
</evidence>
<dbReference type="Pfam" id="PF20050">
    <property type="entry name" value="DUF6452"/>
    <property type="match status" value="1"/>
</dbReference>
<reference evidence="2 3" key="1">
    <citation type="journal article" date="2013" name="Stand. Genomic Sci.">
        <title>Genomic Encyclopedia of Type Strains, Phase I: The one thousand microbial genomes (KMG-I) project.</title>
        <authorList>
            <person name="Kyrpides N.C."/>
            <person name="Woyke T."/>
            <person name="Eisen J.A."/>
            <person name="Garrity G."/>
            <person name="Lilburn T.G."/>
            <person name="Beck B.J."/>
            <person name="Whitman W.B."/>
            <person name="Hugenholtz P."/>
            <person name="Klenk H.P."/>
        </authorList>
    </citation>
    <scope>NUCLEOTIDE SEQUENCE [LARGE SCALE GENOMIC DNA]</scope>
    <source>
        <strain evidence="2 3">DSM 13484</strain>
    </source>
</reference>
<proteinExistence type="predicted"/>
<organism evidence="2 3">
    <name type="scientific">Chitinophaga japonensis</name>
    <name type="common">Flexibacter japonensis</name>
    <dbReference type="NCBI Taxonomy" id="104662"/>
    <lineage>
        <taxon>Bacteria</taxon>
        <taxon>Pseudomonadati</taxon>
        <taxon>Bacteroidota</taxon>
        <taxon>Chitinophagia</taxon>
        <taxon>Chitinophagales</taxon>
        <taxon>Chitinophagaceae</taxon>
        <taxon>Chitinophaga</taxon>
    </lineage>
</organism>
<dbReference type="InterPro" id="IPR045607">
    <property type="entry name" value="DUF6452"/>
</dbReference>
<keyword evidence="3" id="KW-1185">Reference proteome</keyword>
<keyword evidence="1" id="KW-0812">Transmembrane</keyword>
<feature type="transmembrane region" description="Helical" evidence="1">
    <location>
        <begin position="12"/>
        <end position="31"/>
    </location>
</feature>
<dbReference type="EMBL" id="VLLG01000002">
    <property type="protein sequence ID" value="TWI91167.1"/>
    <property type="molecule type" value="Genomic_DNA"/>
</dbReference>
<dbReference type="AlphaFoldDB" id="A0A562TC89"/>
<dbReference type="Proteomes" id="UP000316778">
    <property type="component" value="Unassembled WGS sequence"/>
</dbReference>
<gene>
    <name evidence="2" type="ORF">LX66_0532</name>
</gene>
<evidence type="ECO:0008006" key="4">
    <source>
        <dbReference type="Google" id="ProtNLM"/>
    </source>
</evidence>
<accession>A0A562TC89</accession>
<evidence type="ECO:0000256" key="1">
    <source>
        <dbReference type="SAM" id="Phobius"/>
    </source>
</evidence>
<dbReference type="PROSITE" id="PS51257">
    <property type="entry name" value="PROKAR_LIPOPROTEIN"/>
    <property type="match status" value="1"/>
</dbReference>